<feature type="transmembrane region" description="Helical" evidence="9">
    <location>
        <begin position="12"/>
        <end position="31"/>
    </location>
</feature>
<dbReference type="PIRSF" id="PIRSF037778">
    <property type="entry name" value="UCP037778_transp_RibU"/>
    <property type="match status" value="1"/>
</dbReference>
<comment type="similarity">
    <text evidence="2 8">Belongs to the prokaryotic riboflavin transporter (P-RFT) (TC 2.A.87) family.</text>
</comment>
<dbReference type="Gene3D" id="1.10.1760.20">
    <property type="match status" value="1"/>
</dbReference>
<keyword evidence="5 9" id="KW-0812">Transmembrane</keyword>
<keyword evidence="3 8" id="KW-0813">Transport</keyword>
<evidence type="ECO:0000256" key="2">
    <source>
        <dbReference type="ARBA" id="ARBA00005540"/>
    </source>
</evidence>
<keyword evidence="4 8" id="KW-1003">Cell membrane</keyword>
<feature type="transmembrane region" description="Helical" evidence="9">
    <location>
        <begin position="112"/>
        <end position="133"/>
    </location>
</feature>
<dbReference type="AlphaFoldDB" id="A0A0F5HXA7"/>
<evidence type="ECO:0000256" key="6">
    <source>
        <dbReference type="ARBA" id="ARBA00022989"/>
    </source>
</evidence>
<keyword evidence="11" id="KW-1185">Reference proteome</keyword>
<dbReference type="Pfam" id="PF12822">
    <property type="entry name" value="ECF_trnsprt"/>
    <property type="match status" value="1"/>
</dbReference>
<evidence type="ECO:0000256" key="5">
    <source>
        <dbReference type="ARBA" id="ARBA00022692"/>
    </source>
</evidence>
<organism evidence="10 11">
    <name type="scientific">Bacillus thermotolerans</name>
    <name type="common">Quasibacillus thermotolerans</name>
    <dbReference type="NCBI Taxonomy" id="1221996"/>
    <lineage>
        <taxon>Bacteria</taxon>
        <taxon>Bacillati</taxon>
        <taxon>Bacillota</taxon>
        <taxon>Bacilli</taxon>
        <taxon>Bacillales</taxon>
        <taxon>Bacillaceae</taxon>
        <taxon>Bacillus</taxon>
    </lineage>
</organism>
<dbReference type="Proteomes" id="UP000031563">
    <property type="component" value="Unassembled WGS sequence"/>
</dbReference>
<evidence type="ECO:0000313" key="10">
    <source>
        <dbReference type="EMBL" id="KKB37936.1"/>
    </source>
</evidence>
<accession>A0A0F5HXA7</accession>
<dbReference type="GO" id="GO:0032217">
    <property type="term" value="F:riboflavin transmembrane transporter activity"/>
    <property type="evidence" value="ECO:0007669"/>
    <property type="project" value="UniProtKB-UniRule"/>
</dbReference>
<comment type="subcellular location">
    <subcellularLocation>
        <location evidence="1">Cell membrane</location>
        <topology evidence="1">Multi-pass membrane protein</topology>
    </subcellularLocation>
</comment>
<dbReference type="STRING" id="1221996.QY95_02713"/>
<dbReference type="PANTHER" id="PTHR38438">
    <property type="entry name" value="RIBOFLAVIN TRANSPORTER RIBU"/>
    <property type="match status" value="1"/>
</dbReference>
<gene>
    <name evidence="10" type="ORF">QY95_02713</name>
</gene>
<evidence type="ECO:0000313" key="11">
    <source>
        <dbReference type="Proteomes" id="UP000031563"/>
    </source>
</evidence>
<name>A0A0F5HXA7_BACTR</name>
<dbReference type="InterPro" id="IPR025720">
    <property type="entry name" value="RibU"/>
</dbReference>
<dbReference type="EMBL" id="JWIR02000050">
    <property type="protein sequence ID" value="KKB37936.1"/>
    <property type="molecule type" value="Genomic_DNA"/>
</dbReference>
<comment type="caution">
    <text evidence="10">The sequence shown here is derived from an EMBL/GenBank/DDBJ whole genome shotgun (WGS) entry which is preliminary data.</text>
</comment>
<sequence length="193" mass="21297">MQKTNIRRLTSLGLLSALAYLLMLLNFPVPPFPSFLMIDFSDIPALIAAIVFGPLAGVTVEFFKVGLDFLITGSDTGIPIGHIANFAAGVTFILPVYYIYKKFESKKGLTAGLVTGTVLMAVLMSVLNYYVILPAYTLFLNMPAMSAPETRQMVVLSILPFNLLKGILMAAVFLFIYSRMHVWLRRQAAAHRS</sequence>
<dbReference type="InterPro" id="IPR024529">
    <property type="entry name" value="ECF_trnsprt_substrate-spec"/>
</dbReference>
<reference evidence="10" key="1">
    <citation type="submission" date="2015-02" db="EMBL/GenBank/DDBJ databases">
        <title>Genome Assembly of Bacillaceae bacterium MTCC 8252.</title>
        <authorList>
            <person name="Verma A."/>
            <person name="Khatri I."/>
            <person name="Mual P."/>
            <person name="Subramanian S."/>
            <person name="Krishnamurthi S."/>
        </authorList>
    </citation>
    <scope>NUCLEOTIDE SEQUENCE [LARGE SCALE GENOMIC DNA]</scope>
    <source>
        <strain evidence="10">MTCC 8252</strain>
    </source>
</reference>
<dbReference type="RefSeq" id="WP_039237733.1">
    <property type="nucleotide sequence ID" value="NZ_JWIR02000050.1"/>
</dbReference>
<evidence type="ECO:0000256" key="1">
    <source>
        <dbReference type="ARBA" id="ARBA00004651"/>
    </source>
</evidence>
<keyword evidence="7 8" id="KW-0472">Membrane</keyword>
<feature type="transmembrane region" description="Helical" evidence="9">
    <location>
        <begin position="83"/>
        <end position="100"/>
    </location>
</feature>
<comment type="function">
    <text evidence="8">Probably a riboflavin-binding protein that interacts with the energy-coupling factor (ECF) ABC-transporter complex.</text>
</comment>
<dbReference type="GO" id="GO:0005886">
    <property type="term" value="C:plasma membrane"/>
    <property type="evidence" value="ECO:0007669"/>
    <property type="project" value="UniProtKB-SubCell"/>
</dbReference>
<feature type="transmembrane region" description="Helical" evidence="9">
    <location>
        <begin position="153"/>
        <end position="177"/>
    </location>
</feature>
<proteinExistence type="inferred from homology"/>
<accession>A0A0F5HZE6</accession>
<evidence type="ECO:0000256" key="3">
    <source>
        <dbReference type="ARBA" id="ARBA00022448"/>
    </source>
</evidence>
<dbReference type="PANTHER" id="PTHR38438:SF1">
    <property type="entry name" value="RIBOFLAVIN TRANSPORTER RIBU"/>
    <property type="match status" value="1"/>
</dbReference>
<evidence type="ECO:0000256" key="9">
    <source>
        <dbReference type="SAM" id="Phobius"/>
    </source>
</evidence>
<evidence type="ECO:0000256" key="8">
    <source>
        <dbReference type="PIRNR" id="PIRNR037778"/>
    </source>
</evidence>
<protein>
    <recommendedName>
        <fullName evidence="8">Riboflavin transporter</fullName>
    </recommendedName>
</protein>
<evidence type="ECO:0000256" key="4">
    <source>
        <dbReference type="ARBA" id="ARBA00022475"/>
    </source>
</evidence>
<dbReference type="OrthoDB" id="9809216at2"/>
<keyword evidence="6 9" id="KW-1133">Transmembrane helix</keyword>
<evidence type="ECO:0000256" key="7">
    <source>
        <dbReference type="ARBA" id="ARBA00023136"/>
    </source>
</evidence>